<name>A0A927CW81_9BACL</name>
<dbReference type="EMBL" id="JACXIY010000073">
    <property type="protein sequence ID" value="MBD2872981.1"/>
    <property type="molecule type" value="Genomic_DNA"/>
</dbReference>
<reference evidence="2" key="1">
    <citation type="submission" date="2020-09" db="EMBL/GenBank/DDBJ databases">
        <title>A novel bacterium of genus Paenibacillus, isolated from South China Sea.</title>
        <authorList>
            <person name="Huang H."/>
            <person name="Mo K."/>
            <person name="Hu Y."/>
        </authorList>
    </citation>
    <scope>NUCLEOTIDE SEQUENCE</scope>
    <source>
        <strain evidence="2">IB182493</strain>
    </source>
</reference>
<accession>A0A927CW81</accession>
<gene>
    <name evidence="2" type="ORF">IDH41_30920</name>
</gene>
<evidence type="ECO:0000313" key="2">
    <source>
        <dbReference type="EMBL" id="MBD2872981.1"/>
    </source>
</evidence>
<feature type="compositionally biased region" description="Low complexity" evidence="1">
    <location>
        <begin position="15"/>
        <end position="33"/>
    </location>
</feature>
<feature type="non-terminal residue" evidence="2">
    <location>
        <position position="115"/>
    </location>
</feature>
<dbReference type="PANTHER" id="PTHR43649:SF12">
    <property type="entry name" value="DIACETYLCHITOBIOSE BINDING PROTEIN DASA"/>
    <property type="match status" value="1"/>
</dbReference>
<sequence length="115" mass="12135">MGVLLAACSSGGGTNNNAGGNAGDAPDNAANAPKEQVKISFMGHGSPQEKDIFTKLIKSYETKYPNVKVEYTSVPPAEYNQKLSTLVASGKTPDVFYVSGPQFFKFAEAGTIQNL</sequence>
<dbReference type="PANTHER" id="PTHR43649">
    <property type="entry name" value="ARABINOSE-BINDING PROTEIN-RELATED"/>
    <property type="match status" value="1"/>
</dbReference>
<dbReference type="Pfam" id="PF01547">
    <property type="entry name" value="SBP_bac_1"/>
    <property type="match status" value="1"/>
</dbReference>
<comment type="caution">
    <text evidence="2">The sequence shown here is derived from an EMBL/GenBank/DDBJ whole genome shotgun (WGS) entry which is preliminary data.</text>
</comment>
<dbReference type="SUPFAM" id="SSF53850">
    <property type="entry name" value="Periplasmic binding protein-like II"/>
    <property type="match status" value="1"/>
</dbReference>
<dbReference type="InterPro" id="IPR006059">
    <property type="entry name" value="SBP"/>
</dbReference>
<dbReference type="Gene3D" id="3.40.190.10">
    <property type="entry name" value="Periplasmic binding protein-like II"/>
    <property type="match status" value="1"/>
</dbReference>
<protein>
    <submittedName>
        <fullName evidence="2">Extracellular solute-binding protein</fullName>
    </submittedName>
</protein>
<evidence type="ECO:0000256" key="1">
    <source>
        <dbReference type="SAM" id="MobiDB-lite"/>
    </source>
</evidence>
<dbReference type="AlphaFoldDB" id="A0A927CW81"/>
<keyword evidence="3" id="KW-1185">Reference proteome</keyword>
<dbReference type="Proteomes" id="UP000632125">
    <property type="component" value="Unassembled WGS sequence"/>
</dbReference>
<proteinExistence type="predicted"/>
<dbReference type="InterPro" id="IPR050490">
    <property type="entry name" value="Bact_solute-bd_prot1"/>
</dbReference>
<feature type="region of interest" description="Disordered" evidence="1">
    <location>
        <begin position="12"/>
        <end position="33"/>
    </location>
</feature>
<evidence type="ECO:0000313" key="3">
    <source>
        <dbReference type="Proteomes" id="UP000632125"/>
    </source>
</evidence>
<organism evidence="2 3">
    <name type="scientific">Paenibacillus arenilitoris</name>
    <dbReference type="NCBI Taxonomy" id="2772299"/>
    <lineage>
        <taxon>Bacteria</taxon>
        <taxon>Bacillati</taxon>
        <taxon>Bacillota</taxon>
        <taxon>Bacilli</taxon>
        <taxon>Bacillales</taxon>
        <taxon>Paenibacillaceae</taxon>
        <taxon>Paenibacillus</taxon>
    </lineage>
</organism>